<dbReference type="InterPro" id="IPR010664">
    <property type="entry name" value="LipoPS_assembly_LptC-rel"/>
</dbReference>
<dbReference type="AlphaFoldDB" id="A0A556MSB2"/>
<evidence type="ECO:0000313" key="2">
    <source>
        <dbReference type="Proteomes" id="UP000318733"/>
    </source>
</evidence>
<comment type="caution">
    <text evidence="1">The sequence shown here is derived from an EMBL/GenBank/DDBJ whole genome shotgun (WGS) entry which is preliminary data.</text>
</comment>
<proteinExistence type="predicted"/>
<dbReference type="RefSeq" id="WP_144246421.1">
    <property type="nucleotide sequence ID" value="NZ_VLPK01000001.1"/>
</dbReference>
<dbReference type="Proteomes" id="UP000318733">
    <property type="component" value="Unassembled WGS sequence"/>
</dbReference>
<dbReference type="Gene3D" id="2.60.450.10">
    <property type="entry name" value="Lipopolysaccharide (LPS) transport protein A like domain"/>
    <property type="match status" value="1"/>
</dbReference>
<dbReference type="PROSITE" id="PS51257">
    <property type="entry name" value="PROKAR_LIPOPROTEIN"/>
    <property type="match status" value="1"/>
</dbReference>
<name>A0A556MSB2_9SPHI</name>
<gene>
    <name evidence="1" type="ORF">FO440_01295</name>
</gene>
<reference evidence="1 2" key="1">
    <citation type="submission" date="2019-07" db="EMBL/GenBank/DDBJ databases">
        <authorList>
            <person name="Huq M.A."/>
        </authorList>
    </citation>
    <scope>NUCLEOTIDE SEQUENCE [LARGE SCALE GENOMIC DNA]</scope>
    <source>
        <strain evidence="1 2">MAH-19</strain>
    </source>
</reference>
<dbReference type="EMBL" id="VLPK01000001">
    <property type="protein sequence ID" value="TSJ42851.1"/>
    <property type="molecule type" value="Genomic_DNA"/>
</dbReference>
<organism evidence="1 2">
    <name type="scientific">Mucilaginibacter corticis</name>
    <dbReference type="NCBI Taxonomy" id="2597670"/>
    <lineage>
        <taxon>Bacteria</taxon>
        <taxon>Pseudomonadati</taxon>
        <taxon>Bacteroidota</taxon>
        <taxon>Sphingobacteriia</taxon>
        <taxon>Sphingobacteriales</taxon>
        <taxon>Sphingobacteriaceae</taxon>
        <taxon>Mucilaginibacter</taxon>
    </lineage>
</organism>
<dbReference type="OrthoDB" id="9812080at2"/>
<protein>
    <submittedName>
        <fullName evidence="1">LPS export ABC transporter periplasmic protein LptC</fullName>
    </submittedName>
</protein>
<dbReference type="Pfam" id="PF06835">
    <property type="entry name" value="LptC"/>
    <property type="match status" value="1"/>
</dbReference>
<evidence type="ECO:0000313" key="1">
    <source>
        <dbReference type="EMBL" id="TSJ42851.1"/>
    </source>
</evidence>
<keyword evidence="2" id="KW-1185">Reference proteome</keyword>
<accession>A0A556MSB2</accession>
<sequence length="194" mass="21958">MHSRLKQVSALFLPALLFGMLLLVSCENDLKKIKEISAKYVSQPIDTTKGVEVIYSDSAIVKAKLLTPLMIHYSFNPSLPYYIMPKGVKVVFYDMNVQENGNIVGDSAVYHENEKIIEFYHHVVYTTQKGDTFKSDQLIWDQGKKTMYSNKPVQFVLVSGDILNGINFTSDDQLKKPKINQGTGIFNVTDMPNK</sequence>